<protein>
    <submittedName>
        <fullName evidence="1">Uncharacterized protein</fullName>
    </submittedName>
</protein>
<organism evidence="1 2">
    <name type="scientific">Adiantum capillus-veneris</name>
    <name type="common">Maidenhair fern</name>
    <dbReference type="NCBI Taxonomy" id="13818"/>
    <lineage>
        <taxon>Eukaryota</taxon>
        <taxon>Viridiplantae</taxon>
        <taxon>Streptophyta</taxon>
        <taxon>Embryophyta</taxon>
        <taxon>Tracheophyta</taxon>
        <taxon>Polypodiopsida</taxon>
        <taxon>Polypodiidae</taxon>
        <taxon>Polypodiales</taxon>
        <taxon>Pteridineae</taxon>
        <taxon>Pteridaceae</taxon>
        <taxon>Vittarioideae</taxon>
        <taxon>Adiantum</taxon>
    </lineage>
</organism>
<dbReference type="Proteomes" id="UP000886520">
    <property type="component" value="Chromosome 9"/>
</dbReference>
<dbReference type="AlphaFoldDB" id="A0A9D4ZH00"/>
<sequence>MQPIICGEKIDRERFQTHIPYTRNFSPAPGNISQHAHQKWNKCGPSAGRHGICRSRFKSPRRVLYLGRKRKLYRHFDPRGIPGVDLMHSVIQPACIRGLVEASQRQAIPIQVLRGIMREHLEKNGAKLLGDAAKDVVDLPVEEKSSKQKKPEFGTTESQKQMEALHNLMEAGYKMTCEMRMDVKEIKAGMKRLSRRVEDLRSAVLPRLRELFTFVKEGEGGKLPRMFVLTEDHGLVRRVVCRMVPGLHKLQLELLCECRHEQAHLVDGQSGLSITTLNNGLLKRGLPYINGFLKVAYAATKIGAHIAAGCNDLIPDFTKVLADIADDPEFGPSARIDLRSGQQWLSDVLLQYDCNSGQF</sequence>
<evidence type="ECO:0000313" key="1">
    <source>
        <dbReference type="EMBL" id="KAI5075114.1"/>
    </source>
</evidence>
<proteinExistence type="predicted"/>
<gene>
    <name evidence="1" type="ORF">GOP47_0009190</name>
</gene>
<dbReference type="OrthoDB" id="968660at2759"/>
<keyword evidence="2" id="KW-1185">Reference proteome</keyword>
<reference evidence="1" key="1">
    <citation type="submission" date="2021-01" db="EMBL/GenBank/DDBJ databases">
        <title>Adiantum capillus-veneris genome.</title>
        <authorList>
            <person name="Fang Y."/>
            <person name="Liao Q."/>
        </authorList>
    </citation>
    <scope>NUCLEOTIDE SEQUENCE</scope>
    <source>
        <strain evidence="1">H3</strain>
        <tissue evidence="1">Leaf</tissue>
    </source>
</reference>
<dbReference type="PANTHER" id="PTHR47679">
    <property type="entry name" value="PROTEIN TORNADO 1"/>
    <property type="match status" value="1"/>
</dbReference>
<dbReference type="EMBL" id="JABFUD020000009">
    <property type="protein sequence ID" value="KAI5075114.1"/>
    <property type="molecule type" value="Genomic_DNA"/>
</dbReference>
<comment type="caution">
    <text evidence="1">The sequence shown here is derived from an EMBL/GenBank/DDBJ whole genome shotgun (WGS) entry which is preliminary data.</text>
</comment>
<name>A0A9D4ZH00_ADICA</name>
<dbReference type="PANTHER" id="PTHR47679:SF1">
    <property type="entry name" value="PROTEIN TORNADO 1"/>
    <property type="match status" value="1"/>
</dbReference>
<evidence type="ECO:0000313" key="2">
    <source>
        <dbReference type="Proteomes" id="UP000886520"/>
    </source>
</evidence>
<accession>A0A9D4ZH00</accession>